<evidence type="ECO:0000256" key="6">
    <source>
        <dbReference type="ARBA" id="ARBA00023136"/>
    </source>
</evidence>
<feature type="region of interest" description="Disordered" evidence="8">
    <location>
        <begin position="102"/>
        <end position="126"/>
    </location>
</feature>
<keyword evidence="5 9" id="KW-1133">Transmembrane helix</keyword>
<sequence>MTHKRQLPEQMATHIYKRAAVKRMEGSYGRNERDGRSARNAEQPVERPVVLQRVVTIPEADPSAAWNAFARRQERLRRTRAKQPQSSSVQQRVAPRTFAKTGSWATGGRMKSMQRRVPDPLSRSVPVRSGRRSVRRGFLWRLVSIIAGLLVLIIALSFTFTSSAFRVEQVQVVGTHNAALVQAIQRQGVQGQNIFLLNTPAFEAQVENLPLVRSAQVNKQWPNQLTVTVQERTPLLLWRTGRETYSIDSDGVLMARASDIPGSDALPTVTAPLTVIAQGNAKSGKVTGGEGIQVGMRVDANEIHFAKDVFERLPKITGINAFQLRYDGTMYANTIDGRGTQGRSKGSYVVESQDGWKAYLGDADDTNSLENRLLTLKAILDMAREQQLSLASIDLRYGLRPVYTLK</sequence>
<dbReference type="RefSeq" id="WP_201369819.1">
    <property type="nucleotide sequence ID" value="NZ_BNJG01000001.1"/>
</dbReference>
<comment type="caution">
    <text evidence="11">The sequence shown here is derived from an EMBL/GenBank/DDBJ whole genome shotgun (WGS) entry which is preliminary data.</text>
</comment>
<evidence type="ECO:0000256" key="4">
    <source>
        <dbReference type="ARBA" id="ARBA00022692"/>
    </source>
</evidence>
<dbReference type="EMBL" id="BNJG01000001">
    <property type="protein sequence ID" value="GHO52964.1"/>
    <property type="molecule type" value="Genomic_DNA"/>
</dbReference>
<keyword evidence="2" id="KW-1003">Cell membrane</keyword>
<dbReference type="Gene3D" id="3.10.20.310">
    <property type="entry name" value="membrane protein fhac"/>
    <property type="match status" value="1"/>
</dbReference>
<evidence type="ECO:0000256" key="3">
    <source>
        <dbReference type="ARBA" id="ARBA00022618"/>
    </source>
</evidence>
<keyword evidence="6 9" id="KW-0472">Membrane</keyword>
<dbReference type="InterPro" id="IPR013685">
    <property type="entry name" value="POTRA_FtsQ_type"/>
</dbReference>
<accession>A0ABQ3UJQ8</accession>
<evidence type="ECO:0000256" key="2">
    <source>
        <dbReference type="ARBA" id="ARBA00022475"/>
    </source>
</evidence>
<dbReference type="PANTHER" id="PTHR37820">
    <property type="entry name" value="CELL DIVISION PROTEIN DIVIB"/>
    <property type="match status" value="1"/>
</dbReference>
<protein>
    <recommendedName>
        <fullName evidence="10">POTRA domain-containing protein</fullName>
    </recommendedName>
</protein>
<dbReference type="Pfam" id="PF08478">
    <property type="entry name" value="POTRA_1"/>
    <property type="match status" value="1"/>
</dbReference>
<comment type="subcellular location">
    <subcellularLocation>
        <location evidence="1">Membrane</location>
    </subcellularLocation>
</comment>
<evidence type="ECO:0000256" key="9">
    <source>
        <dbReference type="SAM" id="Phobius"/>
    </source>
</evidence>
<feature type="domain" description="POTRA" evidence="10">
    <location>
        <begin position="165"/>
        <end position="232"/>
    </location>
</feature>
<reference evidence="11 12" key="1">
    <citation type="journal article" date="2021" name="Int. J. Syst. Evol. Microbiol.">
        <title>Reticulibacter mediterranei gen. nov., sp. nov., within the new family Reticulibacteraceae fam. nov., and Ktedonospora formicarum gen. nov., sp. nov., Ktedonobacter robiniae sp. nov., Dictyobacter formicarum sp. nov. and Dictyobacter arantiisoli sp. nov., belonging to the class Ktedonobacteria.</title>
        <authorList>
            <person name="Yabe S."/>
            <person name="Zheng Y."/>
            <person name="Wang C.M."/>
            <person name="Sakai Y."/>
            <person name="Abe K."/>
            <person name="Yokota A."/>
            <person name="Donadio S."/>
            <person name="Cavaletti L."/>
            <person name="Monciardini P."/>
        </authorList>
    </citation>
    <scope>NUCLEOTIDE SEQUENCE [LARGE SCALE GENOMIC DNA]</scope>
    <source>
        <strain evidence="11 12">SOSP1-30</strain>
    </source>
</reference>
<name>A0ABQ3UJQ8_9CHLR</name>
<dbReference type="PANTHER" id="PTHR37820:SF1">
    <property type="entry name" value="CELL DIVISION PROTEIN FTSQ"/>
    <property type="match status" value="1"/>
</dbReference>
<evidence type="ECO:0000313" key="11">
    <source>
        <dbReference type="EMBL" id="GHO52964.1"/>
    </source>
</evidence>
<evidence type="ECO:0000256" key="8">
    <source>
        <dbReference type="SAM" id="MobiDB-lite"/>
    </source>
</evidence>
<organism evidence="11 12">
    <name type="scientific">Ktedonobacter robiniae</name>
    <dbReference type="NCBI Taxonomy" id="2778365"/>
    <lineage>
        <taxon>Bacteria</taxon>
        <taxon>Bacillati</taxon>
        <taxon>Chloroflexota</taxon>
        <taxon>Ktedonobacteria</taxon>
        <taxon>Ktedonobacterales</taxon>
        <taxon>Ktedonobacteraceae</taxon>
        <taxon>Ktedonobacter</taxon>
    </lineage>
</organism>
<dbReference type="Proteomes" id="UP000654345">
    <property type="component" value="Unassembled WGS sequence"/>
</dbReference>
<dbReference type="PROSITE" id="PS51779">
    <property type="entry name" value="POTRA"/>
    <property type="match status" value="1"/>
</dbReference>
<feature type="compositionally biased region" description="Basic and acidic residues" evidence="8">
    <location>
        <begin position="22"/>
        <end position="39"/>
    </location>
</feature>
<keyword evidence="3" id="KW-0132">Cell division</keyword>
<feature type="transmembrane region" description="Helical" evidence="9">
    <location>
        <begin position="138"/>
        <end position="160"/>
    </location>
</feature>
<dbReference type="InterPro" id="IPR034746">
    <property type="entry name" value="POTRA"/>
</dbReference>
<evidence type="ECO:0000256" key="5">
    <source>
        <dbReference type="ARBA" id="ARBA00022989"/>
    </source>
</evidence>
<evidence type="ECO:0000256" key="1">
    <source>
        <dbReference type="ARBA" id="ARBA00004370"/>
    </source>
</evidence>
<proteinExistence type="predicted"/>
<feature type="region of interest" description="Disordered" evidence="8">
    <location>
        <begin position="22"/>
        <end position="44"/>
    </location>
</feature>
<evidence type="ECO:0000313" key="12">
    <source>
        <dbReference type="Proteomes" id="UP000654345"/>
    </source>
</evidence>
<evidence type="ECO:0000256" key="7">
    <source>
        <dbReference type="ARBA" id="ARBA00023306"/>
    </source>
</evidence>
<keyword evidence="12" id="KW-1185">Reference proteome</keyword>
<evidence type="ECO:0000259" key="10">
    <source>
        <dbReference type="PROSITE" id="PS51779"/>
    </source>
</evidence>
<keyword evidence="4 9" id="KW-0812">Transmembrane</keyword>
<gene>
    <name evidence="11" type="ORF">KSB_14390</name>
</gene>
<dbReference type="InterPro" id="IPR050487">
    <property type="entry name" value="FtsQ_DivIB"/>
</dbReference>
<keyword evidence="7" id="KW-0131">Cell cycle</keyword>